<sequence length="256" mass="28848">MKTHLHLFTLIELLVVIAIIAILASMLLPALNRARAKSQLSTCLGNMKNLAAGLQIYASDNKDQLPTHKGRPSNGTGSSDKGVDYNSSYWMWYQYLNYGYGRKTFICPGNTRRTDMESKPLDKYVPGLGDVGTWYQINNGRGNYSMNSRLIRYSGKMNGKVTRCNIPTRSVMVLEYDVPTFTDNYQTYNARTQSRFTNSPNTLRDHQNSGSNFAALDGHAENLKFGVNPRELTLIEHSSVYQKGSATDGNFWYPTR</sequence>
<reference evidence="7 10" key="2">
    <citation type="submission" date="2020-04" db="EMBL/GenBank/DDBJ databases">
        <authorList>
            <person name="Hitch T.C.A."/>
            <person name="Wylensek D."/>
            <person name="Clavel T."/>
        </authorList>
    </citation>
    <scope>NUCLEOTIDE SEQUENCE [LARGE SCALE GENOMIC DNA]</scope>
    <source>
        <strain evidence="7 10">COR2-253-APC-1A</strain>
    </source>
</reference>
<dbReference type="Proteomes" id="UP000576225">
    <property type="component" value="Unassembled WGS sequence"/>
</dbReference>
<dbReference type="SUPFAM" id="SSF54523">
    <property type="entry name" value="Pili subunits"/>
    <property type="match status" value="1"/>
</dbReference>
<dbReference type="RefSeq" id="WP_116883358.1">
    <property type="nucleotide sequence ID" value="NZ_CABMMC010000175.1"/>
</dbReference>
<accession>A0A2U1B6U6</accession>
<dbReference type="InterPro" id="IPR012902">
    <property type="entry name" value="N_methyl_site"/>
</dbReference>
<evidence type="ECO:0000256" key="1">
    <source>
        <dbReference type="ARBA" id="ARBA00004167"/>
    </source>
</evidence>
<dbReference type="InterPro" id="IPR045584">
    <property type="entry name" value="Pilin-like"/>
</dbReference>
<dbReference type="GO" id="GO:0015628">
    <property type="term" value="P:protein secretion by the type II secretion system"/>
    <property type="evidence" value="ECO:0007669"/>
    <property type="project" value="InterPro"/>
</dbReference>
<evidence type="ECO:0000256" key="5">
    <source>
        <dbReference type="ARBA" id="ARBA00023136"/>
    </source>
</evidence>
<keyword evidence="9" id="KW-1185">Reference proteome</keyword>
<dbReference type="GO" id="GO:0016020">
    <property type="term" value="C:membrane"/>
    <property type="evidence" value="ECO:0007669"/>
    <property type="project" value="UniProtKB-SubCell"/>
</dbReference>
<evidence type="ECO:0000256" key="4">
    <source>
        <dbReference type="ARBA" id="ARBA00022989"/>
    </source>
</evidence>
<proteinExistence type="predicted"/>
<dbReference type="Proteomes" id="UP000245959">
    <property type="component" value="Unassembled WGS sequence"/>
</dbReference>
<evidence type="ECO:0000256" key="3">
    <source>
        <dbReference type="ARBA" id="ARBA00022692"/>
    </source>
</evidence>
<dbReference type="InterPro" id="IPR000983">
    <property type="entry name" value="Bac_GSPG_pilin"/>
</dbReference>
<keyword evidence="5 6" id="KW-0472">Membrane</keyword>
<comment type="caution">
    <text evidence="8">The sequence shown here is derived from an EMBL/GenBank/DDBJ whole genome shotgun (WGS) entry which is preliminary data.</text>
</comment>
<evidence type="ECO:0000256" key="6">
    <source>
        <dbReference type="SAM" id="Phobius"/>
    </source>
</evidence>
<organism evidence="8 9">
    <name type="scientific">Victivallis vadensis</name>
    <dbReference type="NCBI Taxonomy" id="172901"/>
    <lineage>
        <taxon>Bacteria</taxon>
        <taxon>Pseudomonadati</taxon>
        <taxon>Lentisphaerota</taxon>
        <taxon>Lentisphaeria</taxon>
        <taxon>Victivallales</taxon>
        <taxon>Victivallaceae</taxon>
        <taxon>Victivallis</taxon>
    </lineage>
</organism>
<gene>
    <name evidence="8" type="ORF">C8D82_107113</name>
    <name evidence="7" type="ORF">HF882_21930</name>
</gene>
<dbReference type="GeneID" id="78294666"/>
<evidence type="ECO:0000313" key="9">
    <source>
        <dbReference type="Proteomes" id="UP000245959"/>
    </source>
</evidence>
<dbReference type="Gene3D" id="3.30.700.10">
    <property type="entry name" value="Glycoprotein, Type 4 Pilin"/>
    <property type="match status" value="1"/>
</dbReference>
<dbReference type="AlphaFoldDB" id="A0A2U1B6U6"/>
<protein>
    <submittedName>
        <fullName evidence="8">Prepilin-type N-terminal cleavage/methylation domain-containing protein</fullName>
    </submittedName>
    <submittedName>
        <fullName evidence="7">Type II secretion system protein</fullName>
    </submittedName>
</protein>
<evidence type="ECO:0000256" key="2">
    <source>
        <dbReference type="ARBA" id="ARBA00022481"/>
    </source>
</evidence>
<evidence type="ECO:0000313" key="7">
    <source>
        <dbReference type="EMBL" id="NMD89249.1"/>
    </source>
</evidence>
<dbReference type="NCBIfam" id="TIGR02532">
    <property type="entry name" value="IV_pilin_GFxxxE"/>
    <property type="match status" value="1"/>
</dbReference>
<dbReference type="PRINTS" id="PR00813">
    <property type="entry name" value="BCTERIALGSPG"/>
</dbReference>
<reference evidence="8 9" key="1">
    <citation type="submission" date="2018-04" db="EMBL/GenBank/DDBJ databases">
        <title>Genomic Encyclopedia of Type Strains, Phase IV (KMG-IV): sequencing the most valuable type-strain genomes for metagenomic binning, comparative biology and taxonomic classification.</title>
        <authorList>
            <person name="Goeker M."/>
        </authorList>
    </citation>
    <scope>NUCLEOTIDE SEQUENCE [LARGE SCALE GENOMIC DNA]</scope>
    <source>
        <strain evidence="8 9">DSM 14823</strain>
    </source>
</reference>
<dbReference type="PANTHER" id="PTHR30093:SF44">
    <property type="entry name" value="TYPE II SECRETION SYSTEM CORE PROTEIN G"/>
    <property type="match status" value="1"/>
</dbReference>
<comment type="subcellular location">
    <subcellularLocation>
        <location evidence="1">Membrane</location>
        <topology evidence="1">Single-pass membrane protein</topology>
    </subcellularLocation>
</comment>
<feature type="transmembrane region" description="Helical" evidence="6">
    <location>
        <begin position="6"/>
        <end position="31"/>
    </location>
</feature>
<name>A0A2U1B6U6_9BACT</name>
<dbReference type="GO" id="GO:0015627">
    <property type="term" value="C:type II protein secretion system complex"/>
    <property type="evidence" value="ECO:0007669"/>
    <property type="project" value="InterPro"/>
</dbReference>
<dbReference type="OrthoDB" id="254858at2"/>
<keyword evidence="3 6" id="KW-0812">Transmembrane</keyword>
<evidence type="ECO:0000313" key="8">
    <source>
        <dbReference type="EMBL" id="PVY44358.1"/>
    </source>
</evidence>
<keyword evidence="2" id="KW-0488">Methylation</keyword>
<dbReference type="EMBL" id="QEKH01000007">
    <property type="protein sequence ID" value="PVY44358.1"/>
    <property type="molecule type" value="Genomic_DNA"/>
</dbReference>
<dbReference type="EMBL" id="JABAEW010000092">
    <property type="protein sequence ID" value="NMD89249.1"/>
    <property type="molecule type" value="Genomic_DNA"/>
</dbReference>
<evidence type="ECO:0000313" key="10">
    <source>
        <dbReference type="Proteomes" id="UP000576225"/>
    </source>
</evidence>
<keyword evidence="4 6" id="KW-1133">Transmembrane helix</keyword>
<dbReference type="PANTHER" id="PTHR30093">
    <property type="entry name" value="GENERAL SECRETION PATHWAY PROTEIN G"/>
    <property type="match status" value="1"/>
</dbReference>